<name>A0AA36ME82_CYLNA</name>
<keyword evidence="1" id="KW-0812">Transmembrane</keyword>
<keyword evidence="1" id="KW-0472">Membrane</keyword>
<evidence type="ECO:0000256" key="1">
    <source>
        <dbReference type="SAM" id="Phobius"/>
    </source>
</evidence>
<gene>
    <name evidence="2" type="ORF">CYNAS_LOCUS18200</name>
</gene>
<dbReference type="AlphaFoldDB" id="A0AA36ME82"/>
<accession>A0AA36ME82</accession>
<organism evidence="2 3">
    <name type="scientific">Cylicocyclus nassatus</name>
    <name type="common">Nematode worm</name>
    <dbReference type="NCBI Taxonomy" id="53992"/>
    <lineage>
        <taxon>Eukaryota</taxon>
        <taxon>Metazoa</taxon>
        <taxon>Ecdysozoa</taxon>
        <taxon>Nematoda</taxon>
        <taxon>Chromadorea</taxon>
        <taxon>Rhabditida</taxon>
        <taxon>Rhabditina</taxon>
        <taxon>Rhabditomorpha</taxon>
        <taxon>Strongyloidea</taxon>
        <taxon>Strongylidae</taxon>
        <taxon>Cylicocyclus</taxon>
    </lineage>
</organism>
<evidence type="ECO:0000313" key="2">
    <source>
        <dbReference type="EMBL" id="CAJ0606217.1"/>
    </source>
</evidence>
<dbReference type="Proteomes" id="UP001176961">
    <property type="component" value="Unassembled WGS sequence"/>
</dbReference>
<comment type="caution">
    <text evidence="2">The sequence shown here is derived from an EMBL/GenBank/DDBJ whole genome shotgun (WGS) entry which is preliminary data.</text>
</comment>
<keyword evidence="3" id="KW-1185">Reference proteome</keyword>
<keyword evidence="1" id="KW-1133">Transmembrane helix</keyword>
<dbReference type="EMBL" id="CATQJL010000316">
    <property type="protein sequence ID" value="CAJ0606217.1"/>
    <property type="molecule type" value="Genomic_DNA"/>
</dbReference>
<evidence type="ECO:0000313" key="3">
    <source>
        <dbReference type="Proteomes" id="UP001176961"/>
    </source>
</evidence>
<proteinExistence type="predicted"/>
<reference evidence="2" key="1">
    <citation type="submission" date="2023-07" db="EMBL/GenBank/DDBJ databases">
        <authorList>
            <consortium name="CYATHOMIX"/>
        </authorList>
    </citation>
    <scope>NUCLEOTIDE SEQUENCE</scope>
    <source>
        <strain evidence="2">N/A</strain>
    </source>
</reference>
<sequence length="85" mass="9660">MEMKVLPSQSEKCCCFSDEEQLTTPGRSRERIISFITNVMVIALLVFSAISPKLVSDTAASAFAPRFRPICIHRDREETGFEEYK</sequence>
<protein>
    <submittedName>
        <fullName evidence="2">Uncharacterized protein</fullName>
    </submittedName>
</protein>
<feature type="transmembrane region" description="Helical" evidence="1">
    <location>
        <begin position="32"/>
        <end position="50"/>
    </location>
</feature>